<proteinExistence type="predicted"/>
<organism evidence="2 3">
    <name type="scientific">Pseudoalteromonas piscicida</name>
    <dbReference type="NCBI Taxonomy" id="43662"/>
    <lineage>
        <taxon>Bacteria</taxon>
        <taxon>Pseudomonadati</taxon>
        <taxon>Pseudomonadota</taxon>
        <taxon>Gammaproteobacteria</taxon>
        <taxon>Alteromonadales</taxon>
        <taxon>Pseudoalteromonadaceae</taxon>
        <taxon>Pseudoalteromonas</taxon>
    </lineage>
</organism>
<dbReference type="Pfam" id="PF03992">
    <property type="entry name" value="ABM"/>
    <property type="match status" value="1"/>
</dbReference>
<dbReference type="RefSeq" id="WP_010369735.1">
    <property type="nucleotide sequence ID" value="NZ_CP011925.1"/>
</dbReference>
<name>A0ABM6NL12_PSEO7</name>
<protein>
    <recommendedName>
        <fullName evidence="1">ABM domain-containing protein</fullName>
    </recommendedName>
</protein>
<feature type="domain" description="ABM" evidence="1">
    <location>
        <begin position="1"/>
        <end position="62"/>
    </location>
</feature>
<evidence type="ECO:0000313" key="2">
    <source>
        <dbReference type="EMBL" id="ATD09723.1"/>
    </source>
</evidence>
<gene>
    <name evidence="2" type="ORF">PPIS_b0592</name>
</gene>
<dbReference type="SUPFAM" id="SSF54909">
    <property type="entry name" value="Dimeric alpha+beta barrel"/>
    <property type="match status" value="1"/>
</dbReference>
<dbReference type="Proteomes" id="UP000016521">
    <property type="component" value="Chromosome II"/>
</dbReference>
<dbReference type="EMBL" id="CP011925">
    <property type="protein sequence ID" value="ATD09723.1"/>
    <property type="molecule type" value="Genomic_DNA"/>
</dbReference>
<dbReference type="InterPro" id="IPR007138">
    <property type="entry name" value="ABM_dom"/>
</dbReference>
<dbReference type="Gene3D" id="3.30.70.100">
    <property type="match status" value="1"/>
</dbReference>
<evidence type="ECO:0000313" key="3">
    <source>
        <dbReference type="Proteomes" id="UP000016521"/>
    </source>
</evidence>
<keyword evidence="3" id="KW-1185">Reference proteome</keyword>
<reference evidence="2 3" key="1">
    <citation type="submission" date="2015-06" db="EMBL/GenBank/DDBJ databases">
        <authorList>
            <person name="Xie B.-B."/>
            <person name="Rong J.-C."/>
            <person name="Qin Q.-L."/>
            <person name="Zhang Y.-Z."/>
        </authorList>
    </citation>
    <scope>NUCLEOTIDE SEQUENCE [LARGE SCALE GENOMIC DNA]</scope>
    <source>
        <strain evidence="2 3">JCM 20779</strain>
    </source>
</reference>
<evidence type="ECO:0000259" key="1">
    <source>
        <dbReference type="Pfam" id="PF03992"/>
    </source>
</evidence>
<accession>A0ABM6NL12</accession>
<dbReference type="InterPro" id="IPR011008">
    <property type="entry name" value="Dimeric_a/b-barrel"/>
</dbReference>
<sequence length="99" mass="11569">MVIEIARFQVEPSVQDKFFESFTKVRVYLEKAEGYLSHVISQEIENPSCICLMVEWRSYEDHVEIFEPSGEHDIFLNALMPFVNRQPEVLHYSTLSTAV</sequence>